<feature type="transmembrane region" description="Helical" evidence="6">
    <location>
        <begin position="22"/>
        <end position="41"/>
    </location>
</feature>
<feature type="domain" description="Rhodopsin" evidence="7">
    <location>
        <begin position="4"/>
        <end position="73"/>
    </location>
</feature>
<keyword evidence="2 6" id="KW-0812">Transmembrane</keyword>
<dbReference type="PANTHER" id="PTHR33048:SF151">
    <property type="entry name" value="INTEGRAL MEMBRANE PROTEIN"/>
    <property type="match status" value="1"/>
</dbReference>
<evidence type="ECO:0000256" key="3">
    <source>
        <dbReference type="ARBA" id="ARBA00022989"/>
    </source>
</evidence>
<keyword evidence="4 6" id="KW-0472">Membrane</keyword>
<evidence type="ECO:0000256" key="5">
    <source>
        <dbReference type="ARBA" id="ARBA00038359"/>
    </source>
</evidence>
<evidence type="ECO:0000313" key="8">
    <source>
        <dbReference type="EMBL" id="THC92855.1"/>
    </source>
</evidence>
<comment type="subcellular location">
    <subcellularLocation>
        <location evidence="1">Membrane</location>
        <topology evidence="1">Multi-pass membrane protein</topology>
    </subcellularLocation>
</comment>
<dbReference type="InterPro" id="IPR049326">
    <property type="entry name" value="Rhodopsin_dom_fungi"/>
</dbReference>
<feature type="transmembrane region" description="Helical" evidence="6">
    <location>
        <begin position="53"/>
        <end position="71"/>
    </location>
</feature>
<evidence type="ECO:0000256" key="6">
    <source>
        <dbReference type="SAM" id="Phobius"/>
    </source>
</evidence>
<name>A0A4S3JCT1_9EURO</name>
<reference evidence="8 9" key="1">
    <citation type="submission" date="2019-03" db="EMBL/GenBank/DDBJ databases">
        <title>The genome sequence of a newly discovered highly antifungal drug resistant Aspergillus species, Aspergillus tanneri NIH 1004.</title>
        <authorList>
            <person name="Mounaud S."/>
            <person name="Singh I."/>
            <person name="Joardar V."/>
            <person name="Pakala S."/>
            <person name="Pakala S."/>
            <person name="Venepally P."/>
            <person name="Hoover J."/>
            <person name="Nierman W."/>
            <person name="Chung J."/>
            <person name="Losada L."/>
        </authorList>
    </citation>
    <scope>NUCLEOTIDE SEQUENCE [LARGE SCALE GENOMIC DNA]</scope>
    <source>
        <strain evidence="8 9">NIH1004</strain>
    </source>
</reference>
<feature type="transmembrane region" description="Helical" evidence="6">
    <location>
        <begin position="91"/>
        <end position="110"/>
    </location>
</feature>
<evidence type="ECO:0000256" key="1">
    <source>
        <dbReference type="ARBA" id="ARBA00004141"/>
    </source>
</evidence>
<dbReference type="Proteomes" id="UP000308092">
    <property type="component" value="Unassembled WGS sequence"/>
</dbReference>
<sequence>MAVLRVVARYERKRKLLWDDWMIIWSMGWNIVVVGFIFAMVQEGMGLHTAPAANLVMIAKFLLVANILYMFNLKLWYPDIPGRCIDQVTTWIANAASTILTDLAILVLPIPQVWKLQLRRVIFASAYQFTVLFSYNPANSAYTLAPTVGWTAIEASTGALCRLSSEVDPYRFLKAASLTPITAYHSGTTPLSTWEGTVAYVESDTRSTIYLIIQNQDKTGAYRAS</sequence>
<feature type="domain" description="Rhodopsin" evidence="7">
    <location>
        <begin position="74"/>
        <end position="161"/>
    </location>
</feature>
<keyword evidence="3 6" id="KW-1133">Transmembrane helix</keyword>
<evidence type="ECO:0000313" key="9">
    <source>
        <dbReference type="Proteomes" id="UP000308092"/>
    </source>
</evidence>
<dbReference type="STRING" id="1220188.A0A4S3JCT1"/>
<organism evidence="8 9">
    <name type="scientific">Aspergillus tanneri</name>
    <dbReference type="NCBI Taxonomy" id="1220188"/>
    <lineage>
        <taxon>Eukaryota</taxon>
        <taxon>Fungi</taxon>
        <taxon>Dikarya</taxon>
        <taxon>Ascomycota</taxon>
        <taxon>Pezizomycotina</taxon>
        <taxon>Eurotiomycetes</taxon>
        <taxon>Eurotiomycetidae</taxon>
        <taxon>Eurotiales</taxon>
        <taxon>Aspergillaceae</taxon>
        <taxon>Aspergillus</taxon>
        <taxon>Aspergillus subgen. Circumdati</taxon>
    </lineage>
</organism>
<keyword evidence="9" id="KW-1185">Reference proteome</keyword>
<evidence type="ECO:0000256" key="4">
    <source>
        <dbReference type="ARBA" id="ARBA00023136"/>
    </source>
</evidence>
<proteinExistence type="inferred from homology"/>
<dbReference type="Pfam" id="PF20684">
    <property type="entry name" value="Fung_rhodopsin"/>
    <property type="match status" value="2"/>
</dbReference>
<dbReference type="GO" id="GO:0016020">
    <property type="term" value="C:membrane"/>
    <property type="evidence" value="ECO:0007669"/>
    <property type="project" value="UniProtKB-SubCell"/>
</dbReference>
<gene>
    <name evidence="8" type="ORF">EYZ11_007668</name>
</gene>
<comment type="similarity">
    <text evidence="5">Belongs to the SAT4 family.</text>
</comment>
<dbReference type="PANTHER" id="PTHR33048">
    <property type="entry name" value="PTH11-LIKE INTEGRAL MEMBRANE PROTEIN (AFU_ORTHOLOGUE AFUA_5G11245)"/>
    <property type="match status" value="1"/>
</dbReference>
<dbReference type="EMBL" id="SOSA01000304">
    <property type="protein sequence ID" value="THC92855.1"/>
    <property type="molecule type" value="Genomic_DNA"/>
</dbReference>
<dbReference type="AlphaFoldDB" id="A0A4S3JCT1"/>
<comment type="caution">
    <text evidence="8">The sequence shown here is derived from an EMBL/GenBank/DDBJ whole genome shotgun (WGS) entry which is preliminary data.</text>
</comment>
<accession>A0A4S3JCT1</accession>
<evidence type="ECO:0000259" key="7">
    <source>
        <dbReference type="Pfam" id="PF20684"/>
    </source>
</evidence>
<dbReference type="VEuPathDB" id="FungiDB:EYZ11_007668"/>
<evidence type="ECO:0000256" key="2">
    <source>
        <dbReference type="ARBA" id="ARBA00022692"/>
    </source>
</evidence>
<protein>
    <recommendedName>
        <fullName evidence="7">Rhodopsin domain-containing protein</fullName>
    </recommendedName>
</protein>
<dbReference type="InterPro" id="IPR052337">
    <property type="entry name" value="SAT4-like"/>
</dbReference>